<evidence type="ECO:0000313" key="3">
    <source>
        <dbReference type="Proteomes" id="UP000001377"/>
    </source>
</evidence>
<accession>C8WMF4</accession>
<dbReference type="HOGENOM" id="CLU_3232924_0_0_11"/>
<keyword evidence="3" id="KW-1185">Reference proteome</keyword>
<keyword evidence="1" id="KW-1133">Transmembrane helix</keyword>
<reference evidence="2 3" key="1">
    <citation type="journal article" date="2009" name="Stand. Genomic Sci.">
        <title>Complete genome sequence of Eggerthella lenta type strain (IPP VPI 0255).</title>
        <authorList>
            <person name="Saunders E."/>
            <person name="Pukall R."/>
            <person name="Abt B."/>
            <person name="Lapidus A."/>
            <person name="Glavina Del Rio T."/>
            <person name="Copeland A."/>
            <person name="Tice H."/>
            <person name="Cheng J.F."/>
            <person name="Lucas S."/>
            <person name="Chen F."/>
            <person name="Nolan M."/>
            <person name="Bruce D."/>
            <person name="Goodwin L."/>
            <person name="Pitluck S."/>
            <person name="Ivanova N."/>
            <person name="Mavromatis K."/>
            <person name="Ovchinnikova G."/>
            <person name="Pati A."/>
            <person name="Chen A."/>
            <person name="Palaniappan K."/>
            <person name="Land M."/>
            <person name="Hauser L."/>
            <person name="Chang Y.J."/>
            <person name="Jeffries C.D."/>
            <person name="Chain P."/>
            <person name="Meincke L."/>
            <person name="Sims D."/>
            <person name="Brettin T."/>
            <person name="Detter J.C."/>
            <person name="Goker M."/>
            <person name="Bristow J."/>
            <person name="Eisen J.A."/>
            <person name="Markowitz V."/>
            <person name="Hugenholtz P."/>
            <person name="Kyrpides N.C."/>
            <person name="Klenk H.P."/>
            <person name="Han C."/>
        </authorList>
    </citation>
    <scope>NUCLEOTIDE SEQUENCE [LARGE SCALE GENOMIC DNA]</scope>
    <source>
        <strain evidence="3">ATCC 25559 / DSM 2243 / CCUG 17323 / JCM 9979 / KCTC 3265 / NCTC 11813 / VPI 0255 / 1899 B</strain>
    </source>
</reference>
<dbReference type="KEGG" id="ele:Elen_2700"/>
<proteinExistence type="predicted"/>
<dbReference type="EMBL" id="CP001726">
    <property type="protein sequence ID" value="ACV56649.1"/>
    <property type="molecule type" value="Genomic_DNA"/>
</dbReference>
<name>C8WMF4_EGGLE</name>
<feature type="transmembrane region" description="Helical" evidence="1">
    <location>
        <begin position="6"/>
        <end position="29"/>
    </location>
</feature>
<protein>
    <submittedName>
        <fullName evidence="2">Uncharacterized protein</fullName>
    </submittedName>
</protein>
<dbReference type="AlphaFoldDB" id="C8WMF4"/>
<dbReference type="RefSeq" id="WP_015761364.1">
    <property type="nucleotide sequence ID" value="NC_013204.1"/>
</dbReference>
<dbReference type="Proteomes" id="UP000001377">
    <property type="component" value="Chromosome"/>
</dbReference>
<sequence precursor="true">MDAIGIASLVIAGCGYTAAALFLLGLLFVDVTETGWRIRAPWR</sequence>
<keyword evidence="1" id="KW-0472">Membrane</keyword>
<organism evidence="2 3">
    <name type="scientific">Eggerthella lenta (strain ATCC 25559 / DSM 2243 / CCUG 17323 / JCM 9979 / KCTC 3265 / NCTC 11813 / VPI 0255 / 1899 B)</name>
    <name type="common">Eubacterium lentum</name>
    <dbReference type="NCBI Taxonomy" id="479437"/>
    <lineage>
        <taxon>Bacteria</taxon>
        <taxon>Bacillati</taxon>
        <taxon>Actinomycetota</taxon>
        <taxon>Coriobacteriia</taxon>
        <taxon>Eggerthellales</taxon>
        <taxon>Eggerthellaceae</taxon>
        <taxon>Eggerthella</taxon>
    </lineage>
</organism>
<keyword evidence="1" id="KW-0812">Transmembrane</keyword>
<evidence type="ECO:0000256" key="1">
    <source>
        <dbReference type="SAM" id="Phobius"/>
    </source>
</evidence>
<evidence type="ECO:0000313" key="2">
    <source>
        <dbReference type="EMBL" id="ACV56649.1"/>
    </source>
</evidence>
<gene>
    <name evidence="2" type="ordered locus">Elen_2700</name>
</gene>
<dbReference type="PaxDb" id="479437-Elen_2700"/>